<dbReference type="AlphaFoldDB" id="A0A6C2UK56"/>
<accession>A0A6C2UK56</accession>
<proteinExistence type="predicted"/>
<name>A0A6C2UK56_9BACT</name>
<dbReference type="Proteomes" id="UP000346198">
    <property type="component" value="Unassembled WGS sequence"/>
</dbReference>
<dbReference type="EMBL" id="CAAHFH010000001">
    <property type="protein sequence ID" value="VGO19694.1"/>
    <property type="molecule type" value="Genomic_DNA"/>
</dbReference>
<evidence type="ECO:0000313" key="2">
    <source>
        <dbReference type="Proteomes" id="UP000346198"/>
    </source>
</evidence>
<evidence type="ECO:0000313" key="1">
    <source>
        <dbReference type="EMBL" id="VGO19694.1"/>
    </source>
</evidence>
<protein>
    <submittedName>
        <fullName evidence="1">Uncharacterized protein</fullName>
    </submittedName>
</protein>
<gene>
    <name evidence="1" type="ORF">SCARR_01753</name>
</gene>
<keyword evidence="2" id="KW-1185">Reference proteome</keyword>
<sequence>MAQVPTWPDYHLTNGMHPRSPIQFNVLEYGLLDASFLIARLCGSDDWASKA</sequence>
<organism evidence="1 2">
    <name type="scientific">Pontiella sulfatireligans</name>
    <dbReference type="NCBI Taxonomy" id="2750658"/>
    <lineage>
        <taxon>Bacteria</taxon>
        <taxon>Pseudomonadati</taxon>
        <taxon>Kiritimatiellota</taxon>
        <taxon>Kiritimatiellia</taxon>
        <taxon>Kiritimatiellales</taxon>
        <taxon>Pontiellaceae</taxon>
        <taxon>Pontiella</taxon>
    </lineage>
</organism>
<reference evidence="1 2" key="1">
    <citation type="submission" date="2019-04" db="EMBL/GenBank/DDBJ databases">
        <authorList>
            <person name="Van Vliet M D."/>
        </authorList>
    </citation>
    <scope>NUCLEOTIDE SEQUENCE [LARGE SCALE GENOMIC DNA]</scope>
    <source>
        <strain evidence="1 2">F21</strain>
    </source>
</reference>